<dbReference type="OrthoDB" id="6774504at2759"/>
<feature type="compositionally biased region" description="Polar residues" evidence="1">
    <location>
        <begin position="256"/>
        <end position="267"/>
    </location>
</feature>
<feature type="compositionally biased region" description="Basic and acidic residues" evidence="1">
    <location>
        <begin position="142"/>
        <end position="154"/>
    </location>
</feature>
<proteinExistence type="predicted"/>
<protein>
    <submittedName>
        <fullName evidence="2">Uncharacterized protein</fullName>
    </submittedName>
</protein>
<feature type="compositionally biased region" description="Polar residues" evidence="1">
    <location>
        <begin position="274"/>
        <end position="292"/>
    </location>
</feature>
<dbReference type="AlphaFoldDB" id="A0A9N9U122"/>
<accession>A0A9N9U122</accession>
<feature type="compositionally biased region" description="Polar residues" evidence="1">
    <location>
        <begin position="158"/>
        <end position="174"/>
    </location>
</feature>
<feature type="region of interest" description="Disordered" evidence="1">
    <location>
        <begin position="42"/>
        <end position="93"/>
    </location>
</feature>
<reference evidence="2" key="1">
    <citation type="submission" date="2022-01" db="EMBL/GenBank/DDBJ databases">
        <authorList>
            <person name="King R."/>
        </authorList>
    </citation>
    <scope>NUCLEOTIDE SEQUENCE</scope>
</reference>
<feature type="region of interest" description="Disordered" evidence="1">
    <location>
        <begin position="116"/>
        <end position="306"/>
    </location>
</feature>
<organism evidence="2 3">
    <name type="scientific">Phyllotreta striolata</name>
    <name type="common">Striped flea beetle</name>
    <name type="synonym">Crioceris striolata</name>
    <dbReference type="NCBI Taxonomy" id="444603"/>
    <lineage>
        <taxon>Eukaryota</taxon>
        <taxon>Metazoa</taxon>
        <taxon>Ecdysozoa</taxon>
        <taxon>Arthropoda</taxon>
        <taxon>Hexapoda</taxon>
        <taxon>Insecta</taxon>
        <taxon>Pterygota</taxon>
        <taxon>Neoptera</taxon>
        <taxon>Endopterygota</taxon>
        <taxon>Coleoptera</taxon>
        <taxon>Polyphaga</taxon>
        <taxon>Cucujiformia</taxon>
        <taxon>Chrysomeloidea</taxon>
        <taxon>Chrysomelidae</taxon>
        <taxon>Galerucinae</taxon>
        <taxon>Alticini</taxon>
        <taxon>Phyllotreta</taxon>
    </lineage>
</organism>
<keyword evidence="3" id="KW-1185">Reference proteome</keyword>
<dbReference type="Proteomes" id="UP001153712">
    <property type="component" value="Chromosome 8"/>
</dbReference>
<sequence>MDRIANANNKPTLKGGDSLEEVAETNSFLAEDISKSLDKVSIKQEKCTRDPPQSKPANPSCDPPKENGENENEILESISQDRPPKFANITNTEKFRKADQKLKAKMLYNYHTYLAERRRKSTKNSYNLAPLPRPIPIPLGDPEDKSNSDSDQPRDIYTSKSGRQTVRKQYTDLSVTGEGDSEEEWSRKSTRQCKNKTPSKPDKEKVNEVAASSSNTPKSKALSNKEIISKSSLFSDESLVTKRSPFKKKQEAPAVKSTNEVPESTTTNDKRWLSRSNSNIPNKRLRTGNSKDAGNEVAPSQRQKKKLDEINCPICNNCFSTDEIQEHASTCGE</sequence>
<dbReference type="EMBL" id="OU900101">
    <property type="protein sequence ID" value="CAG9864531.1"/>
    <property type="molecule type" value="Genomic_DNA"/>
</dbReference>
<evidence type="ECO:0000313" key="3">
    <source>
        <dbReference type="Proteomes" id="UP001153712"/>
    </source>
</evidence>
<evidence type="ECO:0000313" key="2">
    <source>
        <dbReference type="EMBL" id="CAG9864531.1"/>
    </source>
</evidence>
<name>A0A9N9U122_PHYSR</name>
<feature type="compositionally biased region" description="Polar residues" evidence="1">
    <location>
        <begin position="210"/>
        <end position="222"/>
    </location>
</feature>
<gene>
    <name evidence="2" type="ORF">PHYEVI_LOCUS10786</name>
</gene>
<evidence type="ECO:0000256" key="1">
    <source>
        <dbReference type="SAM" id="MobiDB-lite"/>
    </source>
</evidence>